<keyword evidence="5" id="KW-0443">Lipid metabolism</keyword>
<evidence type="ECO:0000313" key="9">
    <source>
        <dbReference type="EMBL" id="RBO95900.1"/>
    </source>
</evidence>
<gene>
    <name evidence="9" type="ORF">DFR47_103464</name>
</gene>
<protein>
    <submittedName>
        <fullName evidence="9">Sterol desaturase/sphingolipid hydroxylase (Fatty acid hydroxylase superfamily)</fullName>
    </submittedName>
</protein>
<dbReference type="EMBL" id="QNRH01000003">
    <property type="protein sequence ID" value="RBO95900.1"/>
    <property type="molecule type" value="Genomic_DNA"/>
</dbReference>
<feature type="domain" description="Fatty acid hydroxylase" evidence="8">
    <location>
        <begin position="78"/>
        <end position="211"/>
    </location>
</feature>
<evidence type="ECO:0000256" key="3">
    <source>
        <dbReference type="ARBA" id="ARBA00022989"/>
    </source>
</evidence>
<dbReference type="GO" id="GO:0005506">
    <property type="term" value="F:iron ion binding"/>
    <property type="evidence" value="ECO:0007669"/>
    <property type="project" value="InterPro"/>
</dbReference>
<evidence type="ECO:0000259" key="8">
    <source>
        <dbReference type="Pfam" id="PF04116"/>
    </source>
</evidence>
<feature type="transmembrane region" description="Helical" evidence="7">
    <location>
        <begin position="260"/>
        <end position="284"/>
    </location>
</feature>
<dbReference type="Pfam" id="PF04116">
    <property type="entry name" value="FA_hydroxylase"/>
    <property type="match status" value="1"/>
</dbReference>
<organism evidence="9 10">
    <name type="scientific">Pseudochrobactrum asaccharolyticum</name>
    <dbReference type="NCBI Taxonomy" id="354351"/>
    <lineage>
        <taxon>Bacteria</taxon>
        <taxon>Pseudomonadati</taxon>
        <taxon>Pseudomonadota</taxon>
        <taxon>Alphaproteobacteria</taxon>
        <taxon>Hyphomicrobiales</taxon>
        <taxon>Brucellaceae</taxon>
        <taxon>Pseudochrobactrum</taxon>
    </lineage>
</organism>
<keyword evidence="10" id="KW-1185">Reference proteome</keyword>
<dbReference type="InterPro" id="IPR051689">
    <property type="entry name" value="Sterol_desaturase/TMEM195"/>
</dbReference>
<evidence type="ECO:0000313" key="10">
    <source>
        <dbReference type="Proteomes" id="UP000252893"/>
    </source>
</evidence>
<proteinExistence type="predicted"/>
<evidence type="ECO:0000256" key="6">
    <source>
        <dbReference type="ARBA" id="ARBA00023136"/>
    </source>
</evidence>
<feature type="transmembrane region" description="Helical" evidence="7">
    <location>
        <begin position="75"/>
        <end position="93"/>
    </location>
</feature>
<feature type="transmembrane region" description="Helical" evidence="7">
    <location>
        <begin position="345"/>
        <end position="364"/>
    </location>
</feature>
<dbReference type="Proteomes" id="UP000252893">
    <property type="component" value="Unassembled WGS sequence"/>
</dbReference>
<dbReference type="GO" id="GO:0006643">
    <property type="term" value="P:membrane lipid metabolic process"/>
    <property type="evidence" value="ECO:0007669"/>
    <property type="project" value="TreeGrafter"/>
</dbReference>
<evidence type="ECO:0000256" key="5">
    <source>
        <dbReference type="ARBA" id="ARBA00023098"/>
    </source>
</evidence>
<dbReference type="GO" id="GO:0012505">
    <property type="term" value="C:endomembrane system"/>
    <property type="evidence" value="ECO:0007669"/>
    <property type="project" value="UniProtKB-SubCell"/>
</dbReference>
<keyword evidence="3 7" id="KW-1133">Transmembrane helix</keyword>
<evidence type="ECO:0000256" key="2">
    <source>
        <dbReference type="ARBA" id="ARBA00022692"/>
    </source>
</evidence>
<dbReference type="GO" id="GO:0050479">
    <property type="term" value="F:glyceryl-ether monooxygenase activity"/>
    <property type="evidence" value="ECO:0007669"/>
    <property type="project" value="TreeGrafter"/>
</dbReference>
<feature type="transmembrane region" description="Helical" evidence="7">
    <location>
        <begin position="320"/>
        <end position="339"/>
    </location>
</feature>
<feature type="transmembrane region" description="Helical" evidence="7">
    <location>
        <begin position="47"/>
        <end position="68"/>
    </location>
</feature>
<name>A0A366E0K1_9HYPH</name>
<dbReference type="PANTHER" id="PTHR21624">
    <property type="entry name" value="STEROL DESATURASE-RELATED PROTEIN"/>
    <property type="match status" value="1"/>
</dbReference>
<accession>A0A366E0K1</accession>
<keyword evidence="6 7" id="KW-0472">Membrane</keyword>
<evidence type="ECO:0000256" key="4">
    <source>
        <dbReference type="ARBA" id="ARBA00023002"/>
    </source>
</evidence>
<keyword evidence="4" id="KW-0560">Oxidoreductase</keyword>
<dbReference type="GO" id="GO:0008610">
    <property type="term" value="P:lipid biosynthetic process"/>
    <property type="evidence" value="ECO:0007669"/>
    <property type="project" value="InterPro"/>
</dbReference>
<sequence>MMAIAFPIFLLIILVLSEMLILSRTGKEKVDWHDVVFNLNSGHLMLWLFRGLELACYGFIVANFSLNIVSDWPPVWLWLFAILMWDFCFYWLHRLHHKFALLWAVHVVHHQGEHFNLSLAVRNSWYSSLASIPFFIPMALLGVPLPVFITVSVLHYSIQLMNHSALTPRLGFLEYILVTPAHHRIHHVNDRAYSDSNYAGSFAFFDRLFGTYRPDLPETDFAYGVKGAKSSQNPFVASNEPFRKYLQARREKKQHKKPDFINSGFVVLSGAVILFALVTGYIWLYGYQISQTLSEQVLLFVLLAAGSVALGGISEGRQWAVISWFVNTWLMLLSFAAYFQWHHPFWMTGMGLLALHSTAVMLGWGRRAITHDDTAQD</sequence>
<dbReference type="InterPro" id="IPR006694">
    <property type="entry name" value="Fatty_acid_hydroxylase"/>
</dbReference>
<keyword evidence="2 7" id="KW-0812">Transmembrane</keyword>
<evidence type="ECO:0000256" key="7">
    <source>
        <dbReference type="SAM" id="Phobius"/>
    </source>
</evidence>
<feature type="transmembrane region" description="Helical" evidence="7">
    <location>
        <begin position="296"/>
        <end position="313"/>
    </location>
</feature>
<feature type="transmembrane region" description="Helical" evidence="7">
    <location>
        <begin position="134"/>
        <end position="154"/>
    </location>
</feature>
<dbReference type="RefSeq" id="WP_113944402.1">
    <property type="nucleotide sequence ID" value="NZ_JBHEEG010000004.1"/>
</dbReference>
<comment type="caution">
    <text evidence="9">The sequence shown here is derived from an EMBL/GenBank/DDBJ whole genome shotgun (WGS) entry which is preliminary data.</text>
</comment>
<reference evidence="9 10" key="1">
    <citation type="submission" date="2018-06" db="EMBL/GenBank/DDBJ databases">
        <title>Genomic Encyclopedia of Type Strains, Phase IV (KMG-IV): sequencing the most valuable type-strain genomes for metagenomic binning, comparative biology and taxonomic classification.</title>
        <authorList>
            <person name="Goeker M."/>
        </authorList>
    </citation>
    <scope>NUCLEOTIDE SEQUENCE [LARGE SCALE GENOMIC DNA]</scope>
    <source>
        <strain evidence="9 10">DSM 25619</strain>
    </source>
</reference>
<dbReference type="OrthoDB" id="9770329at2"/>
<comment type="subcellular location">
    <subcellularLocation>
        <location evidence="1">Endomembrane system</location>
        <topology evidence="1">Multi-pass membrane protein</topology>
    </subcellularLocation>
</comment>
<dbReference type="PANTHER" id="PTHR21624:SF1">
    <property type="entry name" value="ALKYLGLYCEROL MONOOXYGENASE"/>
    <property type="match status" value="1"/>
</dbReference>
<evidence type="ECO:0000256" key="1">
    <source>
        <dbReference type="ARBA" id="ARBA00004127"/>
    </source>
</evidence>
<dbReference type="AlphaFoldDB" id="A0A366E0K1"/>
<dbReference type="GO" id="GO:0016020">
    <property type="term" value="C:membrane"/>
    <property type="evidence" value="ECO:0007669"/>
    <property type="project" value="GOC"/>
</dbReference>